<feature type="signal peptide" evidence="4">
    <location>
        <begin position="1"/>
        <end position="20"/>
    </location>
</feature>
<dbReference type="KEGG" id="dvv:114331518"/>
<keyword evidence="3" id="KW-0067">ATP-binding</keyword>
<dbReference type="GO" id="GO:0004798">
    <property type="term" value="F:dTMP kinase activity"/>
    <property type="evidence" value="ECO:0007669"/>
    <property type="project" value="TreeGrafter"/>
</dbReference>
<evidence type="ECO:0000259" key="5">
    <source>
        <dbReference type="Pfam" id="PF02223"/>
    </source>
</evidence>
<keyword evidence="2" id="KW-0547">Nucleotide-binding</keyword>
<reference evidence="6" key="1">
    <citation type="submission" date="2025-08" db="UniProtKB">
        <authorList>
            <consortium name="RefSeq"/>
        </authorList>
    </citation>
    <scope>IDENTIFICATION</scope>
    <source>
        <tissue evidence="6">Whole insect</tissue>
    </source>
</reference>
<proteinExistence type="inferred from homology"/>
<evidence type="ECO:0000256" key="2">
    <source>
        <dbReference type="ARBA" id="ARBA00022741"/>
    </source>
</evidence>
<dbReference type="InterPro" id="IPR039430">
    <property type="entry name" value="Thymidylate_kin-like_dom"/>
</dbReference>
<evidence type="ECO:0000256" key="4">
    <source>
        <dbReference type="SAM" id="SignalP"/>
    </source>
</evidence>
<evidence type="ECO:0000256" key="3">
    <source>
        <dbReference type="ARBA" id="ARBA00022840"/>
    </source>
</evidence>
<dbReference type="GO" id="GO:0006233">
    <property type="term" value="P:dTDP biosynthetic process"/>
    <property type="evidence" value="ECO:0007669"/>
    <property type="project" value="TreeGrafter"/>
</dbReference>
<dbReference type="SUPFAM" id="SSF52540">
    <property type="entry name" value="P-loop containing nucleoside triphosphate hydrolases"/>
    <property type="match status" value="1"/>
</dbReference>
<dbReference type="GO" id="GO:0005739">
    <property type="term" value="C:mitochondrion"/>
    <property type="evidence" value="ECO:0007669"/>
    <property type="project" value="TreeGrafter"/>
</dbReference>
<organism evidence="6">
    <name type="scientific">Diabrotica virgifera virgifera</name>
    <name type="common">western corn rootworm</name>
    <dbReference type="NCBI Taxonomy" id="50390"/>
    <lineage>
        <taxon>Eukaryota</taxon>
        <taxon>Metazoa</taxon>
        <taxon>Ecdysozoa</taxon>
        <taxon>Arthropoda</taxon>
        <taxon>Hexapoda</taxon>
        <taxon>Insecta</taxon>
        <taxon>Pterygota</taxon>
        <taxon>Neoptera</taxon>
        <taxon>Endopterygota</taxon>
        <taxon>Coleoptera</taxon>
        <taxon>Polyphaga</taxon>
        <taxon>Cucujiformia</taxon>
        <taxon>Chrysomeloidea</taxon>
        <taxon>Chrysomelidae</taxon>
        <taxon>Galerucinae</taxon>
        <taxon>Diabroticina</taxon>
        <taxon>Diabroticites</taxon>
        <taxon>Diabrotica</taxon>
    </lineage>
</organism>
<dbReference type="GO" id="GO:0005524">
    <property type="term" value="F:ATP binding"/>
    <property type="evidence" value="ECO:0007669"/>
    <property type="project" value="UniProtKB-KW"/>
</dbReference>
<evidence type="ECO:0000256" key="1">
    <source>
        <dbReference type="ARBA" id="ARBA00009776"/>
    </source>
</evidence>
<dbReference type="RefSeq" id="XP_028136911.1">
    <property type="nucleotide sequence ID" value="XM_028281110.1"/>
</dbReference>
<dbReference type="GO" id="GO:0006235">
    <property type="term" value="P:dTTP biosynthetic process"/>
    <property type="evidence" value="ECO:0007669"/>
    <property type="project" value="TreeGrafter"/>
</dbReference>
<sequence>MLKCTVLVAFLVLLEHTCSGRYLQTCGPNDNEKTIFNQTDYSVIGPPLLYHDVESVLELLRKPEYKTNIYVQQLLEQYHQAKDRDQQIEAPGNSKKYPLIVIEGMSGTGKTTVSTALINKLNGKQIHSPPKEVKALRAALRNTTELDMAYQAIGNYIGGLEVQRMLRDSPVVMDRYWHSYAALAISTAVNNYPDQYQFPPKGDKVYDWPEDLLKPDIVLLLSVDEDIRQQRLNKRRKAHGVIEKPESFTKFLKKCPLFLSHMLTAYKRMHNPGVVVIDGNPTVEEVLNSIYSKVKPLIKKSQP</sequence>
<dbReference type="OrthoDB" id="425602at2759"/>
<feature type="domain" description="Thymidylate kinase-like" evidence="5">
    <location>
        <begin position="102"/>
        <end position="290"/>
    </location>
</feature>
<dbReference type="AlphaFoldDB" id="A0A6P7FLJ7"/>
<name>A0A6P7FLJ7_DIAVI</name>
<keyword evidence="4" id="KW-0732">Signal</keyword>
<dbReference type="GO" id="GO:0004550">
    <property type="term" value="F:nucleoside diphosphate kinase activity"/>
    <property type="evidence" value="ECO:0007669"/>
    <property type="project" value="TreeGrafter"/>
</dbReference>
<accession>A0A6P7FLJ7</accession>
<feature type="chain" id="PRO_5028385306" evidence="4">
    <location>
        <begin position="21"/>
        <end position="303"/>
    </location>
</feature>
<dbReference type="Gene3D" id="3.40.50.300">
    <property type="entry name" value="P-loop containing nucleotide triphosphate hydrolases"/>
    <property type="match status" value="1"/>
</dbReference>
<dbReference type="GO" id="GO:0006227">
    <property type="term" value="P:dUDP biosynthetic process"/>
    <property type="evidence" value="ECO:0007669"/>
    <property type="project" value="TreeGrafter"/>
</dbReference>
<gene>
    <name evidence="6" type="primary">LOC114331518</name>
</gene>
<dbReference type="InterPro" id="IPR027417">
    <property type="entry name" value="P-loop_NTPase"/>
</dbReference>
<dbReference type="InParanoid" id="A0A6P7FLJ7"/>
<evidence type="ECO:0000313" key="6">
    <source>
        <dbReference type="RefSeq" id="XP_028136911.1"/>
    </source>
</evidence>
<dbReference type="Pfam" id="PF02223">
    <property type="entry name" value="Thymidylate_kin"/>
    <property type="match status" value="1"/>
</dbReference>
<comment type="similarity">
    <text evidence="1">Belongs to the thymidylate kinase family.</text>
</comment>
<dbReference type="PANTHER" id="PTHR10344:SF4">
    <property type="entry name" value="UMP-CMP KINASE 2, MITOCHONDRIAL"/>
    <property type="match status" value="1"/>
</dbReference>
<dbReference type="PANTHER" id="PTHR10344">
    <property type="entry name" value="THYMIDYLATE KINASE"/>
    <property type="match status" value="1"/>
</dbReference>
<protein>
    <submittedName>
        <fullName evidence="6">UMP-CMP kinase 2, mitochondrial-like</fullName>
    </submittedName>
</protein>